<dbReference type="AlphaFoldDB" id="A0A1F5CNF3"/>
<evidence type="ECO:0000256" key="3">
    <source>
        <dbReference type="ARBA" id="ARBA00022806"/>
    </source>
</evidence>
<keyword evidence="1" id="KW-0547">Nucleotide-binding</keyword>
<comment type="caution">
    <text evidence="6">The sequence shown here is derived from an EMBL/GenBank/DDBJ whole genome shotgun (WGS) entry which is preliminary data.</text>
</comment>
<protein>
    <recommendedName>
        <fullName evidence="5">UvrD-like helicase C-terminal domain-containing protein</fullName>
    </recommendedName>
</protein>
<evidence type="ECO:0000256" key="2">
    <source>
        <dbReference type="ARBA" id="ARBA00022801"/>
    </source>
</evidence>
<dbReference type="GO" id="GO:0005524">
    <property type="term" value="F:ATP binding"/>
    <property type="evidence" value="ECO:0007669"/>
    <property type="project" value="UniProtKB-KW"/>
</dbReference>
<evidence type="ECO:0000313" key="7">
    <source>
        <dbReference type="Proteomes" id="UP000178296"/>
    </source>
</evidence>
<dbReference type="GO" id="GO:0004386">
    <property type="term" value="F:helicase activity"/>
    <property type="evidence" value="ECO:0007669"/>
    <property type="project" value="UniProtKB-KW"/>
</dbReference>
<dbReference type="GO" id="GO:0016787">
    <property type="term" value="F:hydrolase activity"/>
    <property type="evidence" value="ECO:0007669"/>
    <property type="project" value="UniProtKB-KW"/>
</dbReference>
<dbReference type="Pfam" id="PF13361">
    <property type="entry name" value="UvrD_C"/>
    <property type="match status" value="1"/>
</dbReference>
<evidence type="ECO:0000313" key="6">
    <source>
        <dbReference type="EMBL" id="OGD44395.1"/>
    </source>
</evidence>
<dbReference type="InterPro" id="IPR014017">
    <property type="entry name" value="DNA_helicase_UvrD-like_C"/>
</dbReference>
<reference evidence="6 7" key="1">
    <citation type="journal article" date="2016" name="Nat. Commun.">
        <title>Thousands of microbial genomes shed light on interconnected biogeochemical processes in an aquifer system.</title>
        <authorList>
            <person name="Anantharaman K."/>
            <person name="Brown C.T."/>
            <person name="Hug L.A."/>
            <person name="Sharon I."/>
            <person name="Castelle C.J."/>
            <person name="Probst A.J."/>
            <person name="Thomas B.C."/>
            <person name="Singh A."/>
            <person name="Wilkins M.J."/>
            <person name="Karaoz U."/>
            <person name="Brodie E.L."/>
            <person name="Williams K.H."/>
            <person name="Hubbard S.S."/>
            <person name="Banfield J.F."/>
        </authorList>
    </citation>
    <scope>NUCLEOTIDE SEQUENCE [LARGE SCALE GENOMIC DNA]</scope>
</reference>
<dbReference type="SUPFAM" id="SSF52540">
    <property type="entry name" value="P-loop containing nucleoside triphosphate hydrolases"/>
    <property type="match status" value="1"/>
</dbReference>
<accession>A0A1F5CNF3</accession>
<name>A0A1F5CNF3_9BACT</name>
<dbReference type="Gene3D" id="3.40.50.300">
    <property type="entry name" value="P-loop containing nucleotide triphosphate hydrolases"/>
    <property type="match status" value="1"/>
</dbReference>
<keyword evidence="4" id="KW-0067">ATP-binding</keyword>
<keyword evidence="2" id="KW-0378">Hydrolase</keyword>
<dbReference type="EMBL" id="MEYW01000025">
    <property type="protein sequence ID" value="OGD44395.1"/>
    <property type="molecule type" value="Genomic_DNA"/>
</dbReference>
<dbReference type="Proteomes" id="UP000178296">
    <property type="component" value="Unassembled WGS sequence"/>
</dbReference>
<evidence type="ECO:0000256" key="1">
    <source>
        <dbReference type="ARBA" id="ARBA00022741"/>
    </source>
</evidence>
<dbReference type="InterPro" id="IPR027417">
    <property type="entry name" value="P-loop_NTPase"/>
</dbReference>
<keyword evidence="3" id="KW-0347">Helicase</keyword>
<proteinExistence type="predicted"/>
<evidence type="ECO:0000259" key="5">
    <source>
        <dbReference type="Pfam" id="PF13361"/>
    </source>
</evidence>
<evidence type="ECO:0000256" key="4">
    <source>
        <dbReference type="ARBA" id="ARBA00022840"/>
    </source>
</evidence>
<sequence length="241" mass="27382">MKGPFSVLIISPTKKHLKAIVEGLRGKGFGNIEHYEKNDNNEPVLLDGFKILLSDEKSNLGWRIVSKFFLNKKDFDELLKETNQDSAKLVCEIIDKKIKKSVDEMLKICRGARDGKNIDEEKLDEVLKKVGSSPHEISKTFLKDEIDSSSMRGGNPGLRKIPIKATTIQSSKGLAAEYVFITNFDDQYFVKNKDKKKISDQDVCNFLVALTRARKKIFLISSAKKEPTFLKWIDASRIEKI</sequence>
<organism evidence="6 7">
    <name type="scientific">Candidatus Azambacteria bacterium RIFCSPLOWO2_02_FULL_46_11</name>
    <dbReference type="NCBI Taxonomy" id="1797300"/>
    <lineage>
        <taxon>Bacteria</taxon>
        <taxon>Candidatus Azamiibacteriota</taxon>
    </lineage>
</organism>
<feature type="domain" description="UvrD-like helicase C-terminal" evidence="5">
    <location>
        <begin position="76"/>
        <end position="222"/>
    </location>
</feature>
<gene>
    <name evidence="6" type="ORF">A3J02_02840</name>
</gene>